<dbReference type="EMBL" id="CAEZZK010000029">
    <property type="protein sequence ID" value="CAB4753099.1"/>
    <property type="molecule type" value="Genomic_DNA"/>
</dbReference>
<dbReference type="Pfam" id="PF16653">
    <property type="entry name" value="Sacchrp_dh_C"/>
    <property type="match status" value="1"/>
</dbReference>
<reference evidence="4" key="1">
    <citation type="submission" date="2020-05" db="EMBL/GenBank/DDBJ databases">
        <authorList>
            <person name="Chiriac C."/>
            <person name="Salcher M."/>
            <person name="Ghai R."/>
            <person name="Kavagutti S V."/>
        </authorList>
    </citation>
    <scope>NUCLEOTIDE SEQUENCE</scope>
</reference>
<evidence type="ECO:0000313" key="3">
    <source>
        <dbReference type="EMBL" id="CAB4753099.1"/>
    </source>
</evidence>
<dbReference type="AlphaFoldDB" id="A0A6J7UG10"/>
<dbReference type="InterPro" id="IPR036291">
    <property type="entry name" value="NAD(P)-bd_dom_sf"/>
</dbReference>
<proteinExistence type="predicted"/>
<dbReference type="PANTHER" id="PTHR43796:SF2">
    <property type="entry name" value="CARBOXYNORSPERMIDINE SYNTHASE"/>
    <property type="match status" value="1"/>
</dbReference>
<dbReference type="SUPFAM" id="SSF51735">
    <property type="entry name" value="NAD(P)-binding Rossmann-fold domains"/>
    <property type="match status" value="1"/>
</dbReference>
<dbReference type="InterPro" id="IPR005097">
    <property type="entry name" value="Sacchrp_dh_NADP-bd"/>
</dbReference>
<dbReference type="Gene3D" id="3.40.50.720">
    <property type="entry name" value="NAD(P)-binding Rossmann-like Domain"/>
    <property type="match status" value="1"/>
</dbReference>
<gene>
    <name evidence="3" type="ORF">UFOPK2855_00260</name>
    <name evidence="4" type="ORF">UFOPK4345_00738</name>
</gene>
<evidence type="ECO:0000313" key="4">
    <source>
        <dbReference type="EMBL" id="CAB5064969.1"/>
    </source>
</evidence>
<organism evidence="4">
    <name type="scientific">freshwater metagenome</name>
    <dbReference type="NCBI Taxonomy" id="449393"/>
    <lineage>
        <taxon>unclassified sequences</taxon>
        <taxon>metagenomes</taxon>
        <taxon>ecological metagenomes</taxon>
    </lineage>
</organism>
<evidence type="ECO:0000259" key="1">
    <source>
        <dbReference type="Pfam" id="PF03435"/>
    </source>
</evidence>
<dbReference type="Pfam" id="PF03435">
    <property type="entry name" value="Sacchrp_dh_NADP"/>
    <property type="match status" value="1"/>
</dbReference>
<dbReference type="InterPro" id="IPR032095">
    <property type="entry name" value="Sacchrp_dh-like_C"/>
</dbReference>
<name>A0A6J7UG10_9ZZZZ</name>
<dbReference type="EMBL" id="CAFBQV010000101">
    <property type="protein sequence ID" value="CAB5064969.1"/>
    <property type="molecule type" value="Genomic_DNA"/>
</dbReference>
<feature type="domain" description="Saccharopine dehydrogenase NADP binding" evidence="1">
    <location>
        <begin position="4"/>
        <end position="142"/>
    </location>
</feature>
<evidence type="ECO:0000259" key="2">
    <source>
        <dbReference type="Pfam" id="PF16653"/>
    </source>
</evidence>
<protein>
    <submittedName>
        <fullName evidence="4">Unannotated protein</fullName>
    </submittedName>
</protein>
<feature type="domain" description="Saccharopine dehydrogenase-like C-terminal" evidence="2">
    <location>
        <begin position="146"/>
        <end position="392"/>
    </location>
</feature>
<dbReference type="Gene3D" id="3.30.360.10">
    <property type="entry name" value="Dihydrodipicolinate Reductase, domain 2"/>
    <property type="match status" value="1"/>
</dbReference>
<sequence length="430" mass="47073">MANILVIGAGGVGGGMASIAETRSFFDSFILADINSGRGDEIIAKLEDPGRFSSAKVDARSKTDIVALAQRVKADVIVNACDPRLNESIFEAAFEAGCTYLDMAMNLSKPHPTNPYEEVGEPLGKDQISSDERWKEKGLLALVGMGVEPGLSNVFARYASDHLFDTIDEIGVRDGSNLSIDGLDFAPTFSIWTTIEETLNPPVVWEKKRGLFTTDCFSEPEIFHFPAGIGAYECVNVEHEEVIMIPREIDCNRVTFKYSLGAEFIDWLKTFAYLGLDSNEKIRVGDVSVSPRDVLAAVLPNPAKLGHLMHGRTCAGTWVKGTYDGKPREVYLYHVADNETTMRDWGSQAVLWQTAMCPVVALELLANGSWKGVGVRGPEAFDAVPFLNLLGEYNTHHGIMEMGPGLWPSPKPTGQPGWDRPVKRAIVPGY</sequence>
<dbReference type="PANTHER" id="PTHR43796">
    <property type="entry name" value="CARBOXYNORSPERMIDINE SYNTHASE"/>
    <property type="match status" value="1"/>
</dbReference>
<accession>A0A6J7UG10</accession>